<keyword evidence="8 10" id="KW-0675">Receptor</keyword>
<comment type="subcellular location">
    <subcellularLocation>
        <location evidence="1 10">Cell membrane</location>
        <topology evidence="1 10">Multi-pass membrane protein</topology>
    </subcellularLocation>
</comment>
<keyword evidence="2" id="KW-1003">Cell membrane</keyword>
<comment type="caution">
    <text evidence="10">Lacks conserved residue(s) required for the propagation of feature annotation.</text>
</comment>
<name>A0AA49X7D5_HOLPA</name>
<dbReference type="Pfam" id="PF02949">
    <property type="entry name" value="7tm_6"/>
    <property type="match status" value="1"/>
</dbReference>
<evidence type="ECO:0000256" key="1">
    <source>
        <dbReference type="ARBA" id="ARBA00004651"/>
    </source>
</evidence>
<evidence type="ECO:0000256" key="7">
    <source>
        <dbReference type="ARBA" id="ARBA00023136"/>
    </source>
</evidence>
<dbReference type="GO" id="GO:0005549">
    <property type="term" value="F:odorant binding"/>
    <property type="evidence" value="ECO:0007669"/>
    <property type="project" value="InterPro"/>
</dbReference>
<proteinExistence type="evidence at transcript level"/>
<evidence type="ECO:0000256" key="4">
    <source>
        <dbReference type="ARBA" id="ARBA00022692"/>
    </source>
</evidence>
<evidence type="ECO:0000313" key="11">
    <source>
        <dbReference type="EMBL" id="WLK66401.1"/>
    </source>
</evidence>
<dbReference type="InterPro" id="IPR004117">
    <property type="entry name" value="7tm6_olfct_rcpt"/>
</dbReference>
<evidence type="ECO:0000256" key="6">
    <source>
        <dbReference type="ARBA" id="ARBA00022989"/>
    </source>
</evidence>
<evidence type="ECO:0000256" key="3">
    <source>
        <dbReference type="ARBA" id="ARBA00022606"/>
    </source>
</evidence>
<dbReference type="GO" id="GO:0007165">
    <property type="term" value="P:signal transduction"/>
    <property type="evidence" value="ECO:0007669"/>
    <property type="project" value="UniProtKB-KW"/>
</dbReference>
<organism evidence="11">
    <name type="scientific">Holotrichia parallela</name>
    <name type="common">Dark black chafer beetle</name>
    <name type="synonym">Pedinotrichia parallela</name>
    <dbReference type="NCBI Taxonomy" id="93412"/>
    <lineage>
        <taxon>Eukaryota</taxon>
        <taxon>Metazoa</taxon>
        <taxon>Ecdysozoa</taxon>
        <taxon>Arthropoda</taxon>
        <taxon>Hexapoda</taxon>
        <taxon>Insecta</taxon>
        <taxon>Pterygota</taxon>
        <taxon>Neoptera</taxon>
        <taxon>Endopterygota</taxon>
        <taxon>Coleoptera</taxon>
        <taxon>Polyphaga</taxon>
        <taxon>Scarabaeiformia</taxon>
        <taxon>Scarabaeidae</taxon>
        <taxon>Melolonthinae</taxon>
        <taxon>Holotrichia</taxon>
    </lineage>
</organism>
<evidence type="ECO:0000256" key="9">
    <source>
        <dbReference type="ARBA" id="ARBA00023224"/>
    </source>
</evidence>
<dbReference type="GO" id="GO:0004984">
    <property type="term" value="F:olfactory receptor activity"/>
    <property type="evidence" value="ECO:0007669"/>
    <property type="project" value="InterPro"/>
</dbReference>
<keyword evidence="3 10" id="KW-0716">Sensory transduction</keyword>
<evidence type="ECO:0000256" key="2">
    <source>
        <dbReference type="ARBA" id="ARBA00022475"/>
    </source>
</evidence>
<keyword evidence="6 10" id="KW-1133">Transmembrane helix</keyword>
<keyword evidence="7 10" id="KW-0472">Membrane</keyword>
<comment type="similarity">
    <text evidence="10">Belongs to the insect chemoreceptor superfamily. Heteromeric odorant receptor channel (TC 1.A.69) family.</text>
</comment>
<reference evidence="11" key="1">
    <citation type="submission" date="2023-05" db="EMBL/GenBank/DDBJ databases">
        <authorList>
            <person name="Dong H."/>
            <person name="Yin J."/>
            <person name="Li K."/>
            <person name="Qu Y."/>
        </authorList>
    </citation>
    <scope>NUCLEOTIDE SEQUENCE</scope>
    <source>
        <tissue evidence="11">Antenna</tissue>
    </source>
</reference>
<sequence length="433" mass="49755">MLSRNRKLNAVTTMSSFKRFLSLLKSKFLGNDVKLSEDGAKYTIIFSQIITDIINIWPEKFSTSTTVCFSVTFVICILQEISLFVFLITSVEDVDSLTKVLASMSIVLQSMVKGSTFYYKAEEMNEVIKIIRHEFWPSNIMGKDLDCKIRGNSKILLSVLLVQYVFAVAFLLFYVILPLIQGTKQLPHTSWYPFDWSATPAYEILYCLQAYITVYFNENVVCAYDSLYCSICANCVAQFRLLSEAVKHIGTGREDEIAGSLLKIPGVNYRATLNVEDYDERRLLVICIRHHQKLIEVTDQLNKIFGNGHLVQVFASVLGSCTSIYRITTKNGLNDLTFLISYYMAHVVQLFEYCALSNELSYWSTCLSVTAFQCFWYRKKYSDIRGCLSLVIMRSQRSISMNGLGLFELDYVFFMSVMRFTFSLYTFLSRFTE</sequence>
<keyword evidence="5 10" id="KW-0552">Olfaction</keyword>
<keyword evidence="4 10" id="KW-0812">Transmembrane</keyword>
<feature type="transmembrane region" description="Helical" evidence="10">
    <location>
        <begin position="155"/>
        <end position="177"/>
    </location>
</feature>
<accession>A0AA49X7D5</accession>
<keyword evidence="9 10" id="KW-0807">Transducer</keyword>
<dbReference type="AlphaFoldDB" id="A0AA49X7D5"/>
<evidence type="ECO:0000256" key="5">
    <source>
        <dbReference type="ARBA" id="ARBA00022725"/>
    </source>
</evidence>
<protein>
    <recommendedName>
        <fullName evidence="10">Odorant receptor</fullName>
    </recommendedName>
</protein>
<evidence type="ECO:0000256" key="8">
    <source>
        <dbReference type="ARBA" id="ARBA00023170"/>
    </source>
</evidence>
<dbReference type="PANTHER" id="PTHR21137:SF35">
    <property type="entry name" value="ODORANT RECEPTOR 19A-RELATED"/>
    <property type="match status" value="1"/>
</dbReference>
<dbReference type="PANTHER" id="PTHR21137">
    <property type="entry name" value="ODORANT RECEPTOR"/>
    <property type="match status" value="1"/>
</dbReference>
<dbReference type="EMBL" id="OR059191">
    <property type="protein sequence ID" value="WLK66401.1"/>
    <property type="molecule type" value="mRNA"/>
</dbReference>
<dbReference type="GO" id="GO:0005886">
    <property type="term" value="C:plasma membrane"/>
    <property type="evidence" value="ECO:0007669"/>
    <property type="project" value="UniProtKB-SubCell"/>
</dbReference>
<evidence type="ECO:0000256" key="10">
    <source>
        <dbReference type="RuleBase" id="RU351113"/>
    </source>
</evidence>